<sequence>MRAFTYILECADGTLYTGYTTDMEKRLSTHNSGKASKYTRARLPVKLVYLEECKDKETAMSREWHIKQLSRAEKLKLIEENKVK</sequence>
<dbReference type="GO" id="GO:0004519">
    <property type="term" value="F:endonuclease activity"/>
    <property type="evidence" value="ECO:0007669"/>
    <property type="project" value="UniProtKB-KW"/>
</dbReference>
<dbReference type="PANTHER" id="PTHR34477">
    <property type="entry name" value="UPF0213 PROTEIN YHBQ"/>
    <property type="match status" value="1"/>
</dbReference>
<dbReference type="InterPro" id="IPR050190">
    <property type="entry name" value="UPF0213_domain"/>
</dbReference>
<organism evidence="3 4">
    <name type="scientific">Anaerovibrio lipolyticus DSM 3074</name>
    <dbReference type="NCBI Taxonomy" id="1120997"/>
    <lineage>
        <taxon>Bacteria</taxon>
        <taxon>Bacillati</taxon>
        <taxon>Bacillota</taxon>
        <taxon>Negativicutes</taxon>
        <taxon>Selenomonadales</taxon>
        <taxon>Selenomonadaceae</taxon>
        <taxon>Anaerovibrio</taxon>
    </lineage>
</organism>
<keyword evidence="3" id="KW-0540">Nuclease</keyword>
<protein>
    <submittedName>
        <fullName evidence="3">Putative endonuclease</fullName>
    </submittedName>
</protein>
<dbReference type="InterPro" id="IPR035901">
    <property type="entry name" value="GIY-YIG_endonuc_sf"/>
</dbReference>
<dbReference type="OrthoDB" id="9807770at2"/>
<accession>A0A1M6EPB9</accession>
<dbReference type="EMBL" id="FQYW01000016">
    <property type="protein sequence ID" value="SHI87198.1"/>
    <property type="molecule type" value="Genomic_DNA"/>
</dbReference>
<dbReference type="InterPro" id="IPR000305">
    <property type="entry name" value="GIY-YIG_endonuc"/>
</dbReference>
<feature type="domain" description="GIY-YIG" evidence="2">
    <location>
        <begin position="1"/>
        <end position="76"/>
    </location>
</feature>
<reference evidence="3 4" key="1">
    <citation type="submission" date="2016-11" db="EMBL/GenBank/DDBJ databases">
        <authorList>
            <person name="Jaros S."/>
            <person name="Januszkiewicz K."/>
            <person name="Wedrychowicz H."/>
        </authorList>
    </citation>
    <scope>NUCLEOTIDE SEQUENCE [LARGE SCALE GENOMIC DNA]</scope>
    <source>
        <strain evidence="3 4">DSM 3074</strain>
    </source>
</reference>
<name>A0A1M6EPB9_9FIRM</name>
<proteinExistence type="inferred from homology"/>
<dbReference type="PANTHER" id="PTHR34477:SF1">
    <property type="entry name" value="UPF0213 PROTEIN YHBQ"/>
    <property type="match status" value="1"/>
</dbReference>
<comment type="similarity">
    <text evidence="1">Belongs to the UPF0213 family.</text>
</comment>
<keyword evidence="3" id="KW-0255">Endonuclease</keyword>
<evidence type="ECO:0000313" key="4">
    <source>
        <dbReference type="Proteomes" id="UP000191240"/>
    </source>
</evidence>
<dbReference type="Proteomes" id="UP000191240">
    <property type="component" value="Unassembled WGS sequence"/>
</dbReference>
<dbReference type="Gene3D" id="3.40.1440.10">
    <property type="entry name" value="GIY-YIG endonuclease"/>
    <property type="match status" value="1"/>
</dbReference>
<keyword evidence="3" id="KW-0378">Hydrolase</keyword>
<evidence type="ECO:0000259" key="2">
    <source>
        <dbReference type="PROSITE" id="PS50164"/>
    </source>
</evidence>
<evidence type="ECO:0000313" key="3">
    <source>
        <dbReference type="EMBL" id="SHI87198.1"/>
    </source>
</evidence>
<dbReference type="SUPFAM" id="SSF82771">
    <property type="entry name" value="GIY-YIG endonuclease"/>
    <property type="match status" value="1"/>
</dbReference>
<dbReference type="PROSITE" id="PS50164">
    <property type="entry name" value="GIY_YIG"/>
    <property type="match status" value="1"/>
</dbReference>
<dbReference type="Pfam" id="PF01541">
    <property type="entry name" value="GIY-YIG"/>
    <property type="match status" value="1"/>
</dbReference>
<gene>
    <name evidence="3" type="ORF">SAMN02745671_01957</name>
</gene>
<dbReference type="RefSeq" id="WP_080326035.1">
    <property type="nucleotide sequence ID" value="NZ_FQYW01000016.1"/>
</dbReference>
<evidence type="ECO:0000256" key="1">
    <source>
        <dbReference type="ARBA" id="ARBA00007435"/>
    </source>
</evidence>
<dbReference type="CDD" id="cd10456">
    <property type="entry name" value="GIY-YIG_UPF0213"/>
    <property type="match status" value="1"/>
</dbReference>
<dbReference type="AlphaFoldDB" id="A0A1M6EPB9"/>